<sequence length="522" mass="58230">MHVPLTPIRALYRAVDLFGRKIGVVSGDRRFTYAEFGERVERLAFGLLSEGVAPGDRVAFLSFNTHQLLEGYFGVPLVRAIVMPLNVRLTAAELTGILCHAEPRVVIYEADFAPVAKQLRAGCPGVQTWIEIGPAYDELLQRGRIARPDIFTFDERDIAELFYTSGSTGTPKGVTLSHRTLYMHMLSISATFYNDETMVELHTIPLFHANGWGRPQCATLHGLKQVMVRRFEPVHVLRLIQEEKATSMSLVPTMANALVHCAELANYDHSSLRQIHLGGAASSPELIERLEAAFHCPAMAGYGLTETSPAATSARDKSTLPEMSEPERIRRRAMTGWPLPGCEIRVVDLQMKDVPRDMESIGEIVMRGDIIMDGYFREPKATADVMTNGWLHTGDMAMWDEENYLHIVDRKKDIIISGGENISSIEVERAIASHPAVLECAVVSAPDPQWGEVPATFVTVKPGYALDECGLCEYLQGRIAKFKMPRRFHFSDTALPKTGTGKILKRELREKLWSNKDLRIQG</sequence>
<dbReference type="PANTHER" id="PTHR43859:SF4">
    <property type="entry name" value="BUTANOATE--COA LIGASE AAE1-RELATED"/>
    <property type="match status" value="1"/>
</dbReference>
<comment type="similarity">
    <text evidence="1">Belongs to the ATP-dependent AMP-binding enzyme family.</text>
</comment>
<dbReference type="NCBIfam" id="NF004837">
    <property type="entry name" value="PRK06187.1"/>
    <property type="match status" value="1"/>
</dbReference>
<evidence type="ECO:0000259" key="7">
    <source>
        <dbReference type="Pfam" id="PF13193"/>
    </source>
</evidence>
<dbReference type="InterPro" id="IPR042099">
    <property type="entry name" value="ANL_N_sf"/>
</dbReference>
<name>Q01WM6_SOLUE</name>
<reference evidence="8" key="1">
    <citation type="submission" date="2006-10" db="EMBL/GenBank/DDBJ databases">
        <title>Complete sequence of Solibacter usitatus Ellin6076.</title>
        <authorList>
            <consortium name="US DOE Joint Genome Institute"/>
            <person name="Copeland A."/>
            <person name="Lucas S."/>
            <person name="Lapidus A."/>
            <person name="Barry K."/>
            <person name="Detter J.C."/>
            <person name="Glavina del Rio T."/>
            <person name="Hammon N."/>
            <person name="Israni S."/>
            <person name="Dalin E."/>
            <person name="Tice H."/>
            <person name="Pitluck S."/>
            <person name="Thompson L.S."/>
            <person name="Brettin T."/>
            <person name="Bruce D."/>
            <person name="Han C."/>
            <person name="Tapia R."/>
            <person name="Gilna P."/>
            <person name="Schmutz J."/>
            <person name="Larimer F."/>
            <person name="Land M."/>
            <person name="Hauser L."/>
            <person name="Kyrpides N."/>
            <person name="Mikhailova N."/>
            <person name="Janssen P.H."/>
            <person name="Kuske C.R."/>
            <person name="Richardson P."/>
        </authorList>
    </citation>
    <scope>NUCLEOTIDE SEQUENCE</scope>
    <source>
        <strain evidence="8">Ellin6076</strain>
    </source>
</reference>
<keyword evidence="2 8" id="KW-0436">Ligase</keyword>
<dbReference type="PROSITE" id="PS00455">
    <property type="entry name" value="AMP_BINDING"/>
    <property type="match status" value="1"/>
</dbReference>
<evidence type="ECO:0000256" key="1">
    <source>
        <dbReference type="ARBA" id="ARBA00006432"/>
    </source>
</evidence>
<dbReference type="FunFam" id="3.30.300.30:FF:000008">
    <property type="entry name" value="2,3-dihydroxybenzoate-AMP ligase"/>
    <property type="match status" value="1"/>
</dbReference>
<dbReference type="InterPro" id="IPR045851">
    <property type="entry name" value="AMP-bd_C_sf"/>
</dbReference>
<dbReference type="KEGG" id="sus:Acid_4982"/>
<proteinExistence type="inferred from homology"/>
<dbReference type="AlphaFoldDB" id="Q01WM6"/>
<keyword evidence="4" id="KW-0443">Lipid metabolism</keyword>
<dbReference type="STRING" id="234267.Acid_4982"/>
<dbReference type="GO" id="GO:0016874">
    <property type="term" value="F:ligase activity"/>
    <property type="evidence" value="ECO:0007669"/>
    <property type="project" value="UniProtKB-KW"/>
</dbReference>
<organism evidence="8">
    <name type="scientific">Solibacter usitatus (strain Ellin6076)</name>
    <dbReference type="NCBI Taxonomy" id="234267"/>
    <lineage>
        <taxon>Bacteria</taxon>
        <taxon>Pseudomonadati</taxon>
        <taxon>Acidobacteriota</taxon>
        <taxon>Terriglobia</taxon>
        <taxon>Bryobacterales</taxon>
        <taxon>Solibacteraceae</taxon>
        <taxon>Candidatus Solibacter</taxon>
    </lineage>
</organism>
<dbReference type="Gene3D" id="3.30.300.30">
    <property type="match status" value="1"/>
</dbReference>
<evidence type="ECO:0000256" key="2">
    <source>
        <dbReference type="ARBA" id="ARBA00022598"/>
    </source>
</evidence>
<dbReference type="OrthoDB" id="9778383at2"/>
<feature type="domain" description="AMP-dependent synthetase/ligase" evidence="6">
    <location>
        <begin position="15"/>
        <end position="376"/>
    </location>
</feature>
<dbReference type="HOGENOM" id="CLU_000022_59_5_0"/>
<evidence type="ECO:0000256" key="5">
    <source>
        <dbReference type="SAM" id="MobiDB-lite"/>
    </source>
</evidence>
<protein>
    <submittedName>
        <fullName evidence="8">AMP-dependent synthetase and ligase</fullName>
    </submittedName>
</protein>
<dbReference type="InterPro" id="IPR000873">
    <property type="entry name" value="AMP-dep_synth/lig_dom"/>
</dbReference>
<feature type="region of interest" description="Disordered" evidence="5">
    <location>
        <begin position="307"/>
        <end position="326"/>
    </location>
</feature>
<dbReference type="InterPro" id="IPR025110">
    <property type="entry name" value="AMP-bd_C"/>
</dbReference>
<dbReference type="InParanoid" id="Q01WM6"/>
<gene>
    <name evidence="8" type="ordered locus">Acid_4982</name>
</gene>
<keyword evidence="3" id="KW-0276">Fatty acid metabolism</keyword>
<evidence type="ECO:0000259" key="6">
    <source>
        <dbReference type="Pfam" id="PF00501"/>
    </source>
</evidence>
<dbReference type="eggNOG" id="COG0318">
    <property type="taxonomic scope" value="Bacteria"/>
</dbReference>
<dbReference type="SUPFAM" id="SSF56801">
    <property type="entry name" value="Acetyl-CoA synthetase-like"/>
    <property type="match status" value="1"/>
</dbReference>
<accession>Q01WM6</accession>
<dbReference type="InterPro" id="IPR020845">
    <property type="entry name" value="AMP-binding_CS"/>
</dbReference>
<evidence type="ECO:0000256" key="4">
    <source>
        <dbReference type="ARBA" id="ARBA00023098"/>
    </source>
</evidence>
<feature type="domain" description="AMP-binding enzyme C-terminal" evidence="7">
    <location>
        <begin position="426"/>
        <end position="502"/>
    </location>
</feature>
<dbReference type="Pfam" id="PF13193">
    <property type="entry name" value="AMP-binding_C"/>
    <property type="match status" value="1"/>
</dbReference>
<dbReference type="EMBL" id="CP000473">
    <property type="protein sequence ID" value="ABJ85939.1"/>
    <property type="molecule type" value="Genomic_DNA"/>
</dbReference>
<dbReference type="Pfam" id="PF00501">
    <property type="entry name" value="AMP-binding"/>
    <property type="match status" value="1"/>
</dbReference>
<dbReference type="GO" id="GO:0006631">
    <property type="term" value="P:fatty acid metabolic process"/>
    <property type="evidence" value="ECO:0007669"/>
    <property type="project" value="UniProtKB-KW"/>
</dbReference>
<evidence type="ECO:0000313" key="8">
    <source>
        <dbReference type="EMBL" id="ABJ85939.1"/>
    </source>
</evidence>
<dbReference type="Gene3D" id="3.40.50.12780">
    <property type="entry name" value="N-terminal domain of ligase-like"/>
    <property type="match status" value="1"/>
</dbReference>
<evidence type="ECO:0000256" key="3">
    <source>
        <dbReference type="ARBA" id="ARBA00022832"/>
    </source>
</evidence>
<dbReference type="PANTHER" id="PTHR43859">
    <property type="entry name" value="ACYL-ACTIVATING ENZYME"/>
    <property type="match status" value="1"/>
</dbReference>